<comment type="caution">
    <text evidence="2">The sequence shown here is derived from an EMBL/GenBank/DDBJ whole genome shotgun (WGS) entry which is preliminary data.</text>
</comment>
<gene>
    <name evidence="2" type="ORF">RM539_15150</name>
</gene>
<keyword evidence="1" id="KW-0472">Membrane</keyword>
<keyword evidence="1" id="KW-0812">Transmembrane</keyword>
<feature type="transmembrane region" description="Helical" evidence="1">
    <location>
        <begin position="198"/>
        <end position="220"/>
    </location>
</feature>
<dbReference type="Proteomes" id="UP001262582">
    <property type="component" value="Unassembled WGS sequence"/>
</dbReference>
<evidence type="ECO:0000313" key="2">
    <source>
        <dbReference type="EMBL" id="MDT0677919.1"/>
    </source>
</evidence>
<dbReference type="RefSeq" id="WP_311504259.1">
    <property type="nucleotide sequence ID" value="NZ_JAVRHK010000013.1"/>
</dbReference>
<keyword evidence="1" id="KW-1133">Transmembrane helix</keyword>
<feature type="transmembrane region" description="Helical" evidence="1">
    <location>
        <begin position="141"/>
        <end position="161"/>
    </location>
</feature>
<evidence type="ECO:0000256" key="1">
    <source>
        <dbReference type="SAM" id="Phobius"/>
    </source>
</evidence>
<feature type="transmembrane region" description="Helical" evidence="1">
    <location>
        <begin position="20"/>
        <end position="41"/>
    </location>
</feature>
<dbReference type="EMBL" id="JAVRHK010000013">
    <property type="protein sequence ID" value="MDT0677919.1"/>
    <property type="molecule type" value="Genomic_DNA"/>
</dbReference>
<protein>
    <submittedName>
        <fullName evidence="2">Uncharacterized protein</fullName>
    </submittedName>
</protein>
<reference evidence="2 3" key="1">
    <citation type="submission" date="2023-09" db="EMBL/GenBank/DDBJ databases">
        <authorList>
            <person name="Rey-Velasco X."/>
        </authorList>
    </citation>
    <scope>NUCLEOTIDE SEQUENCE [LARGE SCALE GENOMIC DNA]</scope>
    <source>
        <strain evidence="2 3">F117</strain>
    </source>
</reference>
<evidence type="ECO:0000313" key="3">
    <source>
        <dbReference type="Proteomes" id="UP001262582"/>
    </source>
</evidence>
<organism evidence="2 3">
    <name type="scientific">Autumnicola musiva</name>
    <dbReference type="NCBI Taxonomy" id="3075589"/>
    <lineage>
        <taxon>Bacteria</taxon>
        <taxon>Pseudomonadati</taxon>
        <taxon>Bacteroidota</taxon>
        <taxon>Flavobacteriia</taxon>
        <taxon>Flavobacteriales</taxon>
        <taxon>Flavobacteriaceae</taxon>
        <taxon>Autumnicola</taxon>
    </lineage>
</organism>
<feature type="transmembrane region" description="Helical" evidence="1">
    <location>
        <begin position="167"/>
        <end position="186"/>
    </location>
</feature>
<proteinExistence type="predicted"/>
<feature type="transmembrane region" description="Helical" evidence="1">
    <location>
        <begin position="240"/>
        <end position="260"/>
    </location>
</feature>
<accession>A0ABU3D8S5</accession>
<keyword evidence="3" id="KW-1185">Reference proteome</keyword>
<sequence length="274" mass="31429">MELGLEYVNAVFETVKTNVFMEYTMLGMKSLAVLLFLVNILKKYQEGMVDKDGITWGLRPVDLVRNLTVVLLVLCASEILGLLDQLLVSIESQFMETAPALVPLRLQEMEIEDDPGAFDVMTKAMMALYEALFTPLYSVKVLSFIVGVFLWILDLFIYPLFLAERFFILGIMQVFFPLIISLSVFEKFRSMAYSFFRLYVAVYMLVPAFFLVNVFINELYREINTSFWENLLGSASENQVVINLVEAGSIAFIVLLKFKLYKRATSFTLRLFTS</sequence>
<name>A0ABU3D8S5_9FLAO</name>